<evidence type="ECO:0000259" key="16">
    <source>
        <dbReference type="PROSITE" id="PS51384"/>
    </source>
</evidence>
<evidence type="ECO:0000256" key="12">
    <source>
        <dbReference type="ARBA" id="ARBA00023136"/>
    </source>
</evidence>
<dbReference type="InterPro" id="IPR013112">
    <property type="entry name" value="FAD-bd_8"/>
</dbReference>
<dbReference type="SUPFAM" id="SSF52343">
    <property type="entry name" value="Ferredoxin reductase-like, C-terminal NADP-linked domain"/>
    <property type="match status" value="2"/>
</dbReference>
<dbReference type="PRINTS" id="PR00406">
    <property type="entry name" value="CYTB5RDTASE"/>
</dbReference>
<evidence type="ECO:0000256" key="5">
    <source>
        <dbReference type="ARBA" id="ARBA00022692"/>
    </source>
</evidence>
<comment type="subcellular location">
    <subcellularLocation>
        <location evidence="2">Membrane</location>
        <topology evidence="2">Multi-pass membrane protein</topology>
    </subcellularLocation>
</comment>
<dbReference type="EC" id="1.16.1.7" evidence="14"/>
<keyword evidence="9 17" id="KW-0560">Oxidoreductase</keyword>
<dbReference type="FunFam" id="3.40.50.80:FF:000039">
    <property type="entry name" value="Ferric reduction oxidase 3"/>
    <property type="match status" value="2"/>
</dbReference>
<keyword evidence="18" id="KW-1185">Reference proteome</keyword>
<feature type="transmembrane region" description="Helical" evidence="15">
    <location>
        <begin position="156"/>
        <end position="175"/>
    </location>
</feature>
<feature type="domain" description="FAD-binding FR-type" evidence="16">
    <location>
        <begin position="309"/>
        <end position="411"/>
    </location>
</feature>
<feature type="transmembrane region" description="Helical" evidence="15">
    <location>
        <begin position="55"/>
        <end position="74"/>
    </location>
</feature>
<dbReference type="Gene3D" id="3.40.50.80">
    <property type="entry name" value="Nucleotide-binding domain of ferredoxin-NADP reductase (FNR) module"/>
    <property type="match status" value="4"/>
</dbReference>
<evidence type="ECO:0000256" key="14">
    <source>
        <dbReference type="ARBA" id="ARBA00066905"/>
    </source>
</evidence>
<feature type="transmembrane region" description="Helical" evidence="15">
    <location>
        <begin position="827"/>
        <end position="846"/>
    </location>
</feature>
<dbReference type="FunCoup" id="B9RIU2">
    <property type="interactions" value="56"/>
</dbReference>
<feature type="transmembrane region" description="Helical" evidence="15">
    <location>
        <begin position="118"/>
        <end position="136"/>
    </location>
</feature>
<feature type="domain" description="FAD-binding FR-type" evidence="16">
    <location>
        <begin position="980"/>
        <end position="1085"/>
    </location>
</feature>
<dbReference type="Pfam" id="PF08030">
    <property type="entry name" value="NAD_binding_6"/>
    <property type="match status" value="2"/>
</dbReference>
<evidence type="ECO:0000313" key="17">
    <source>
        <dbReference type="EMBL" id="EEF49064.1"/>
    </source>
</evidence>
<evidence type="ECO:0000256" key="2">
    <source>
        <dbReference type="ARBA" id="ARBA00004141"/>
    </source>
</evidence>
<sequence>MSNISVMRLILLVVFLGWLIVWVLLPTKVYKNSWTPKLNSKLNSTYFGTQGTNLLLFSFPVMFIAAFGCVHLHFHKNKRGNSSSKSNVKGNLLSFFRRPVLVMAPLGIVTAMEIAFSAMFIALMIWSLANYLYISFGNLHMHVEGEKVWQAKFRSVSLRLGYIGNVCWAFLFIPVTRGSSLLHLVGLTSESSIKYHIWLGHLSNILFAAHTMGFIIYWAMTNEMAEMLEWSKTYVSNVAGEIAMVLAVAMWLTSIHRIRRKMFELFFYTHHLYILYILFYVLHVGAAYTCMILPGIFLFLIDRYLRFLQSRQRVRLVSARLLPCGTVELNFSKDRGLHYNPTSILFLNVPTISKLQWHPFTVTSNCDAEPERLSVIIKCQGSWSQKLYREISSVDRLELSAEGPYGPTSSHFLRHELLVMVSGGSGIAPFISIIRQIIFESTQPNCHIPQVLLVCSFKNSTELAVLDLLLPIDGAPAELTKVQLQIEAYITREKDQPIEDTEKLLQTKWFKPSPSDSPITAVLGPNNWLWLGAIIASSFVMFLLLLGIITRYYIYPIDHNTGVVYHYSYYILWDLFLACVCIFVASSAAFLWFKKGNAMEGKQIQNLEIPTPTLSPGSWFYSADRELESLPRQSLVQATKVHFGGRPDLKRILFDCKRSDVGVLACGPRGMRHEVAKICSSGLADNLYFESISFNWSSYEDPSPIIHKGVGGCGVSWAKTNSTFFGKQGANMLVFMFPILFIATLSCLYLHMGNTSQIDYWFASWKRPVIMKGPLGIVSWMEVSFLVMFITLLMWSLFSYLHGMFAFAAPEAAYLGLKVWEAKLQSAGLSLGLVGNVCLAFLFFPVTRGSSVLRLLGLNSEASIKYHIWLGHIALTIFTSHGLCYIVFWVKTHQLLQMLKWDKFQFSNMAGVIALLSGLIMWITSLKRIRRKIFELFFYNHYLYILFVVFYVFHVGFADACIILPGFYLFLIDRYLRFLQSQQGVFLVSARILPCETIELNFSKSPGLSYAPRSTAFINVPKISKLQWHPFTITSNSNLDPDKLSIVIKCEGNWSHKLYQILSSSSPSDHHQVSVEGPYGHFSNSFMRHDELVMVSGGSGITPFISIIREILFLANTANRRTPRILLICAFKKSRELAMLDLLLPVSGTTLDISQLKLEIEAYITREKELKTENQKLRTIWFKSHQSDVPVSAVLGSNSWLWLGTIISASFVIFLGLIGILTRYYIYPTDHNTDMIYSMPSRSALNMIFLIVSVVMTTSAAFLWNKKQNAKEMKQIQIVDMPTPGTSPGSTFHDTQRELESVPHESLLQATRVHLGERPNLKRILSECKENSVGVLVSGPRKMKREVAAICSSGSVDHLHFESISFSW</sequence>
<feature type="transmembrane region" description="Helical" evidence="15">
    <location>
        <begin position="233"/>
        <end position="253"/>
    </location>
</feature>
<dbReference type="SFLD" id="SFLDG01168">
    <property type="entry name" value="Ferric_reductase_subgroup_(FRE"/>
    <property type="match status" value="2"/>
</dbReference>
<dbReference type="Pfam" id="PF08022">
    <property type="entry name" value="FAD_binding_8"/>
    <property type="match status" value="2"/>
</dbReference>
<keyword evidence="5 15" id="KW-0812">Transmembrane</keyword>
<feature type="transmembrane region" description="Helical" evidence="15">
    <location>
        <begin position="944"/>
        <end position="971"/>
    </location>
</feature>
<dbReference type="SFLD" id="SFLDS00052">
    <property type="entry name" value="Ferric_Reductase_Domain"/>
    <property type="match status" value="2"/>
</dbReference>
<dbReference type="CDD" id="cd06186">
    <property type="entry name" value="NOX_Duox_like_FAD_NADP"/>
    <property type="match status" value="2"/>
</dbReference>
<accession>B9RIU2</accession>
<dbReference type="InterPro" id="IPR013121">
    <property type="entry name" value="Fe_red_NAD-bd_6"/>
</dbReference>
<dbReference type="GO" id="GO:0005886">
    <property type="term" value="C:plasma membrane"/>
    <property type="evidence" value="ECO:0000318"/>
    <property type="project" value="GO_Central"/>
</dbReference>
<keyword evidence="8 15" id="KW-1133">Transmembrane helix</keyword>
<gene>
    <name evidence="17" type="ORF">RCOM_1582800</name>
</gene>
<feature type="transmembrane region" description="Helical" evidence="15">
    <location>
        <begin position="1244"/>
        <end position="1264"/>
    </location>
</feature>
<dbReference type="GO" id="GO:0046872">
    <property type="term" value="F:metal ion binding"/>
    <property type="evidence" value="ECO:0007669"/>
    <property type="project" value="UniProtKB-KW"/>
</dbReference>
<evidence type="ECO:0000256" key="7">
    <source>
        <dbReference type="ARBA" id="ARBA00022982"/>
    </source>
</evidence>
<organism evidence="17 18">
    <name type="scientific">Ricinus communis</name>
    <name type="common">Castor bean</name>
    <dbReference type="NCBI Taxonomy" id="3988"/>
    <lineage>
        <taxon>Eukaryota</taxon>
        <taxon>Viridiplantae</taxon>
        <taxon>Streptophyta</taxon>
        <taxon>Embryophyta</taxon>
        <taxon>Tracheophyta</taxon>
        <taxon>Spermatophyta</taxon>
        <taxon>Magnoliopsida</taxon>
        <taxon>eudicotyledons</taxon>
        <taxon>Gunneridae</taxon>
        <taxon>Pentapetalae</taxon>
        <taxon>rosids</taxon>
        <taxon>fabids</taxon>
        <taxon>Malpighiales</taxon>
        <taxon>Euphorbiaceae</taxon>
        <taxon>Acalyphoideae</taxon>
        <taxon>Acalypheae</taxon>
        <taxon>Ricinus</taxon>
    </lineage>
</organism>
<comment type="similarity">
    <text evidence="3">Belongs to the ferric reductase (FRE) family.</text>
</comment>
<evidence type="ECO:0000256" key="11">
    <source>
        <dbReference type="ARBA" id="ARBA00023065"/>
    </source>
</evidence>
<evidence type="ECO:0000256" key="9">
    <source>
        <dbReference type="ARBA" id="ARBA00023002"/>
    </source>
</evidence>
<feature type="transmembrane region" description="Helical" evidence="15">
    <location>
        <begin position="906"/>
        <end position="924"/>
    </location>
</feature>
<dbReference type="PROSITE" id="PS51384">
    <property type="entry name" value="FAD_FR"/>
    <property type="match status" value="2"/>
</dbReference>
<dbReference type="InterPro" id="IPR017927">
    <property type="entry name" value="FAD-bd_FR_type"/>
</dbReference>
<feature type="transmembrane region" description="Helical" evidence="15">
    <location>
        <begin position="866"/>
        <end position="890"/>
    </location>
</feature>
<keyword evidence="6" id="KW-0479">Metal-binding</keyword>
<dbReference type="PANTHER" id="PTHR11972">
    <property type="entry name" value="NADPH OXIDASE"/>
    <property type="match status" value="1"/>
</dbReference>
<keyword evidence="7" id="KW-0249">Electron transport</keyword>
<keyword evidence="10" id="KW-0408">Iron</keyword>
<name>B9RIU2_RICCO</name>
<evidence type="ECO:0000313" key="18">
    <source>
        <dbReference type="Proteomes" id="UP000008311"/>
    </source>
</evidence>
<dbReference type="Proteomes" id="UP000008311">
    <property type="component" value="Unassembled WGS sequence"/>
</dbReference>
<evidence type="ECO:0000256" key="6">
    <source>
        <dbReference type="ARBA" id="ARBA00022723"/>
    </source>
</evidence>
<dbReference type="PANTHER" id="PTHR11972:SF79">
    <property type="entry name" value="FERRIC REDUCTION OXIDASE 4-RELATED"/>
    <property type="match status" value="1"/>
</dbReference>
<dbReference type="InterPro" id="IPR050369">
    <property type="entry name" value="RBOH/FRE"/>
</dbReference>
<feature type="transmembrane region" description="Helical" evidence="15">
    <location>
        <begin position="1200"/>
        <end position="1224"/>
    </location>
</feature>
<dbReference type="EMBL" id="EQ973781">
    <property type="protein sequence ID" value="EEF49064.1"/>
    <property type="molecule type" value="Genomic_DNA"/>
</dbReference>
<dbReference type="InterPro" id="IPR013130">
    <property type="entry name" value="Fe3_Rdtase_TM_dom"/>
</dbReference>
<keyword evidence="12 15" id="KW-0472">Membrane</keyword>
<feature type="transmembrane region" description="Helical" evidence="15">
    <location>
        <begin position="783"/>
        <end position="807"/>
    </location>
</feature>
<dbReference type="InParanoid" id="B9RIU2"/>
<evidence type="ECO:0000256" key="3">
    <source>
        <dbReference type="ARBA" id="ARBA00006278"/>
    </source>
</evidence>
<feature type="transmembrane region" description="Helical" evidence="15">
    <location>
        <begin position="195"/>
        <end position="221"/>
    </location>
</feature>
<reference evidence="18" key="1">
    <citation type="journal article" date="2010" name="Nat. Biotechnol.">
        <title>Draft genome sequence of the oilseed species Ricinus communis.</title>
        <authorList>
            <person name="Chan A.P."/>
            <person name="Crabtree J."/>
            <person name="Zhao Q."/>
            <person name="Lorenzi H."/>
            <person name="Orvis J."/>
            <person name="Puiu D."/>
            <person name="Melake-Berhan A."/>
            <person name="Jones K.M."/>
            <person name="Redman J."/>
            <person name="Chen G."/>
            <person name="Cahoon E.B."/>
            <person name="Gedil M."/>
            <person name="Stanke M."/>
            <person name="Haas B.J."/>
            <person name="Wortman J.R."/>
            <person name="Fraser-Liggett C.M."/>
            <person name="Ravel J."/>
            <person name="Rabinowicz P.D."/>
        </authorList>
    </citation>
    <scope>NUCLEOTIDE SEQUENCE [LARGE SCALE GENOMIC DNA]</scope>
    <source>
        <strain evidence="18">cv. Hale</strain>
    </source>
</reference>
<keyword evidence="11" id="KW-0406">Ion transport</keyword>
<dbReference type="GO" id="GO:0000293">
    <property type="term" value="F:ferric-chelate reductase activity"/>
    <property type="evidence" value="ECO:0000318"/>
    <property type="project" value="GO_Central"/>
</dbReference>
<comment type="cofactor">
    <cofactor evidence="1">
        <name>FAD</name>
        <dbReference type="ChEBI" id="CHEBI:57692"/>
    </cofactor>
</comment>
<evidence type="ECO:0000256" key="15">
    <source>
        <dbReference type="SAM" id="Phobius"/>
    </source>
</evidence>
<dbReference type="Pfam" id="PF01794">
    <property type="entry name" value="Ferric_reduct"/>
    <property type="match status" value="2"/>
</dbReference>
<evidence type="ECO:0000256" key="8">
    <source>
        <dbReference type="ARBA" id="ARBA00022989"/>
    </source>
</evidence>
<dbReference type="STRING" id="3988.B9RIU2"/>
<keyword evidence="4" id="KW-0813">Transport</keyword>
<evidence type="ECO:0000256" key="1">
    <source>
        <dbReference type="ARBA" id="ARBA00001974"/>
    </source>
</evidence>
<protein>
    <recommendedName>
        <fullName evidence="14">ferric-chelate reductase (NADH)</fullName>
        <ecNumber evidence="14">1.16.1.7</ecNumber>
    </recommendedName>
</protein>
<feature type="transmembrane region" description="Helical" evidence="15">
    <location>
        <begin position="273"/>
        <end position="301"/>
    </location>
</feature>
<dbReference type="eggNOG" id="KOG0039">
    <property type="taxonomic scope" value="Eukaryota"/>
</dbReference>
<evidence type="ECO:0000256" key="4">
    <source>
        <dbReference type="ARBA" id="ARBA00022448"/>
    </source>
</evidence>
<evidence type="ECO:0000256" key="13">
    <source>
        <dbReference type="ARBA" id="ARBA00050970"/>
    </source>
</evidence>
<dbReference type="InterPro" id="IPR039261">
    <property type="entry name" value="FNR_nucleotide-bd"/>
</dbReference>
<dbReference type="GO" id="GO:0006811">
    <property type="term" value="P:monoatomic ion transport"/>
    <property type="evidence" value="ECO:0007669"/>
    <property type="project" value="UniProtKB-KW"/>
</dbReference>
<dbReference type="GO" id="GO:0140618">
    <property type="term" value="F:ferric-chelate reductase (NADH) activity"/>
    <property type="evidence" value="ECO:0007669"/>
    <property type="project" value="UniProtKB-EC"/>
</dbReference>
<feature type="transmembrane region" description="Helical" evidence="15">
    <location>
        <begin position="528"/>
        <end position="555"/>
    </location>
</feature>
<feature type="transmembrane region" description="Helical" evidence="15">
    <location>
        <begin position="732"/>
        <end position="752"/>
    </location>
</feature>
<comment type="catalytic activity">
    <reaction evidence="13">
        <text>2 a Fe(II)-siderophore + NAD(+) + H(+) = 2 a Fe(III)-siderophore + NADH</text>
        <dbReference type="Rhea" id="RHEA:15061"/>
        <dbReference type="Rhea" id="RHEA-COMP:11342"/>
        <dbReference type="Rhea" id="RHEA-COMP:11344"/>
        <dbReference type="ChEBI" id="CHEBI:15378"/>
        <dbReference type="ChEBI" id="CHEBI:29033"/>
        <dbReference type="ChEBI" id="CHEBI:29034"/>
        <dbReference type="ChEBI" id="CHEBI:57540"/>
        <dbReference type="ChEBI" id="CHEBI:57945"/>
        <dbReference type="EC" id="1.16.1.7"/>
    </reaction>
</comment>
<proteinExistence type="inferred from homology"/>
<feature type="transmembrane region" description="Helical" evidence="15">
    <location>
        <begin position="567"/>
        <end position="593"/>
    </location>
</feature>
<evidence type="ECO:0000256" key="10">
    <source>
        <dbReference type="ARBA" id="ARBA00023004"/>
    </source>
</evidence>